<dbReference type="SUPFAM" id="SSF52540">
    <property type="entry name" value="P-loop containing nucleoside triphosphate hydrolases"/>
    <property type="match status" value="1"/>
</dbReference>
<dbReference type="InterPro" id="IPR008995">
    <property type="entry name" value="Mo/tungstate-bd_C_term_dom"/>
</dbReference>
<keyword evidence="3 5" id="KW-0067">ATP-binding</keyword>
<evidence type="ECO:0000259" key="4">
    <source>
        <dbReference type="PROSITE" id="PS50893"/>
    </source>
</evidence>
<dbReference type="PROSITE" id="PS00211">
    <property type="entry name" value="ABC_TRANSPORTER_1"/>
    <property type="match status" value="1"/>
</dbReference>
<evidence type="ECO:0000313" key="5">
    <source>
        <dbReference type="EMBL" id="WQB71413.1"/>
    </source>
</evidence>
<organism evidence="5 6">
    <name type="scientific">Microbacterium invictum</name>
    <dbReference type="NCBI Taxonomy" id="515415"/>
    <lineage>
        <taxon>Bacteria</taxon>
        <taxon>Bacillati</taxon>
        <taxon>Actinomycetota</taxon>
        <taxon>Actinomycetes</taxon>
        <taxon>Micrococcales</taxon>
        <taxon>Microbacteriaceae</taxon>
        <taxon>Microbacterium</taxon>
    </lineage>
</organism>
<dbReference type="Proteomes" id="UP001324533">
    <property type="component" value="Chromosome"/>
</dbReference>
<evidence type="ECO:0000256" key="3">
    <source>
        <dbReference type="ARBA" id="ARBA00022840"/>
    </source>
</evidence>
<dbReference type="InterPro" id="IPR003439">
    <property type="entry name" value="ABC_transporter-like_ATP-bd"/>
</dbReference>
<keyword evidence="1" id="KW-0813">Transport</keyword>
<evidence type="ECO:0000313" key="6">
    <source>
        <dbReference type="Proteomes" id="UP001324533"/>
    </source>
</evidence>
<feature type="domain" description="ABC transporter" evidence="4">
    <location>
        <begin position="3"/>
        <end position="238"/>
    </location>
</feature>
<gene>
    <name evidence="5" type="ORF">T9R20_05475</name>
</gene>
<proteinExistence type="predicted"/>
<dbReference type="GO" id="GO:0005524">
    <property type="term" value="F:ATP binding"/>
    <property type="evidence" value="ECO:0007669"/>
    <property type="project" value="UniProtKB-KW"/>
</dbReference>
<accession>A0ABZ0VCP8</accession>
<dbReference type="SUPFAM" id="SSF50331">
    <property type="entry name" value="MOP-like"/>
    <property type="match status" value="1"/>
</dbReference>
<evidence type="ECO:0000256" key="2">
    <source>
        <dbReference type="ARBA" id="ARBA00022741"/>
    </source>
</evidence>
<dbReference type="RefSeq" id="WP_322411529.1">
    <property type="nucleotide sequence ID" value="NZ_CP139779.1"/>
</dbReference>
<dbReference type="PROSITE" id="PS50893">
    <property type="entry name" value="ABC_TRANSPORTER_2"/>
    <property type="match status" value="1"/>
</dbReference>
<dbReference type="PANTHER" id="PTHR42781:SF4">
    <property type="entry name" value="SPERMIDINE_PUTRESCINE IMPORT ATP-BINDING PROTEIN POTA"/>
    <property type="match status" value="1"/>
</dbReference>
<keyword evidence="2" id="KW-0547">Nucleotide-binding</keyword>
<dbReference type="EMBL" id="CP139779">
    <property type="protein sequence ID" value="WQB71413.1"/>
    <property type="molecule type" value="Genomic_DNA"/>
</dbReference>
<dbReference type="InterPro" id="IPR017871">
    <property type="entry name" value="ABC_transporter-like_CS"/>
</dbReference>
<sequence>MTAGRLEIDIVDQARGDIRLSVSFVAEPGEVVGIMGPSGAGKSTLLGVIAGTVRLESGSILRDGQVLSAPGRLVSAAARGVVLLGQDPRLFPHLSAVENIAFGPRAQRVPRAKARSDAASWLARVGLAGFGDRLPAELSGGQQQRVALARALATDPAVLLLDEPFTSLDPVTADDLRAVLHDQLAATGVTAVVVTHDALDAAVLADTLIVLEAGRVSQRGATREVLATPATGFVARIAGLNRVEGVARNGAWERSGRRVVPADAASRDVLAASTGRPVRAVFRPSAAAISPRQGGAGAAEANGWPARIVRHEATPAGVRLHTDEPPLFVDADLSDAARFPVGAEVTVSIDAAAVRVTL</sequence>
<dbReference type="InterPro" id="IPR027417">
    <property type="entry name" value="P-loop_NTPase"/>
</dbReference>
<evidence type="ECO:0000256" key="1">
    <source>
        <dbReference type="ARBA" id="ARBA00022448"/>
    </source>
</evidence>
<dbReference type="Pfam" id="PF00005">
    <property type="entry name" value="ABC_tran"/>
    <property type="match status" value="1"/>
</dbReference>
<protein>
    <submittedName>
        <fullName evidence="5">ABC transporter ATP-binding protein</fullName>
    </submittedName>
</protein>
<name>A0ABZ0VCP8_9MICO</name>
<keyword evidence="6" id="KW-1185">Reference proteome</keyword>
<dbReference type="InterPro" id="IPR003593">
    <property type="entry name" value="AAA+_ATPase"/>
</dbReference>
<reference evidence="5 6" key="1">
    <citation type="submission" date="2023-06" db="EMBL/GenBank/DDBJ databases">
        <title>Rock-solubilizing bacteria, Microbacterium invictum, promotes re-establishment of vegetation in rocky wasteland by accelerating rock bio-weathering and reshaping soil bacterial community.</title>
        <authorList>
            <person name="Liu C."/>
        </authorList>
    </citation>
    <scope>NUCLEOTIDE SEQUENCE [LARGE SCALE GENOMIC DNA]</scope>
    <source>
        <strain evidence="5 6">X-18</strain>
    </source>
</reference>
<dbReference type="Gene3D" id="3.40.50.300">
    <property type="entry name" value="P-loop containing nucleotide triphosphate hydrolases"/>
    <property type="match status" value="1"/>
</dbReference>
<dbReference type="PANTHER" id="PTHR42781">
    <property type="entry name" value="SPERMIDINE/PUTRESCINE IMPORT ATP-BINDING PROTEIN POTA"/>
    <property type="match status" value="1"/>
</dbReference>
<dbReference type="SMART" id="SM00382">
    <property type="entry name" value="AAA"/>
    <property type="match status" value="1"/>
</dbReference>
<dbReference type="InterPro" id="IPR050093">
    <property type="entry name" value="ABC_SmlMolc_Importer"/>
</dbReference>